<dbReference type="Pfam" id="PF07727">
    <property type="entry name" value="RVT_2"/>
    <property type="match status" value="1"/>
</dbReference>
<dbReference type="RefSeq" id="XP_040935259.1">
    <property type="nucleotide sequence ID" value="XM_041079325.1"/>
</dbReference>
<feature type="domain" description="Reverse transcriptase Ty1/copia-type" evidence="1">
    <location>
        <begin position="2"/>
        <end position="147"/>
    </location>
</feature>
<sequence length="358" mass="40564">MSMPEGFRSKGESKSRVCRLLKSLYDLKQASRQWSLKLTEALVDNGYIQSLHDYSLFTKVKGDKIVLLHIYVDDLLITGNDGEMVVELKGILHLNFKMNDLGHLKYFLGIEVIHSKEGIVVHQKKYALELIADLGPGGARCASTPLEQNAKYTTANYDKQVHGNTIDRMLEDVTVYQRLIGRLLYLTHTRLDITFAVQHLSQFMQAPKKVHYEAVLRIVRYVRQYPGQGIFLSASSKLVLNAYCDLDWASCLMTRRSVTGYCIKLGDSLICSKSKKQNIVSRSSVEAKYRCMASIVAELVWLKGLIEELGIKHEIPAALFCGNQAALQIAANLVFHERTKHIEIDCHFMREKIQKGVV</sequence>
<dbReference type="PANTHER" id="PTHR11439">
    <property type="entry name" value="GAG-POL-RELATED RETROTRANSPOSON"/>
    <property type="match status" value="1"/>
</dbReference>
<organism evidence="2 6">
    <name type="scientific">Gossypium hirsutum</name>
    <name type="common">Upland cotton</name>
    <name type="synonym">Gossypium mexicanum</name>
    <dbReference type="NCBI Taxonomy" id="3635"/>
    <lineage>
        <taxon>Eukaryota</taxon>
        <taxon>Viridiplantae</taxon>
        <taxon>Streptophyta</taxon>
        <taxon>Embryophyta</taxon>
        <taxon>Tracheophyta</taxon>
        <taxon>Spermatophyta</taxon>
        <taxon>Magnoliopsida</taxon>
        <taxon>eudicotyledons</taxon>
        <taxon>Gunneridae</taxon>
        <taxon>Pentapetalae</taxon>
        <taxon>rosids</taxon>
        <taxon>malvids</taxon>
        <taxon>Malvales</taxon>
        <taxon>Malvaceae</taxon>
        <taxon>Malvoideae</taxon>
        <taxon>Gossypium</taxon>
    </lineage>
</organism>
<evidence type="ECO:0000313" key="9">
    <source>
        <dbReference type="RefSeq" id="XP_040935256.1"/>
    </source>
</evidence>
<protein>
    <submittedName>
        <fullName evidence="3 4">Uncharacterized mitochondrial protein AtMg00810-like</fullName>
    </submittedName>
</protein>
<evidence type="ECO:0000313" key="6">
    <source>
        <dbReference type="RefSeq" id="XP_040935253.1"/>
    </source>
</evidence>
<dbReference type="RefSeq" id="XP_040935254.1">
    <property type="nucleotide sequence ID" value="XM_041079320.1"/>
</dbReference>
<dbReference type="RefSeq" id="XP_016714173.1">
    <property type="nucleotide sequence ID" value="XM_016858684.1"/>
</dbReference>
<evidence type="ECO:0000313" key="7">
    <source>
        <dbReference type="RefSeq" id="XP_040935254.1"/>
    </source>
</evidence>
<dbReference type="Proteomes" id="UP000818029">
    <property type="component" value="Chromosome A10"/>
</dbReference>
<dbReference type="RefSeq" id="XP_040935258.1">
    <property type="nucleotide sequence ID" value="XM_041079324.1"/>
</dbReference>
<name>A0A1U8LHR5_GOSHI</name>
<evidence type="ECO:0000313" key="5">
    <source>
        <dbReference type="RefSeq" id="XP_016714173.1"/>
    </source>
</evidence>
<dbReference type="PaxDb" id="3635-A0A1U8LHR5"/>
<dbReference type="RefSeq" id="XP_016714168.1">
    <property type="nucleotide sequence ID" value="XM_016858679.1"/>
</dbReference>
<dbReference type="KEGG" id="ghi:107927585"/>
<dbReference type="RefSeq" id="XP_040935255.1">
    <property type="nucleotide sequence ID" value="XM_041079321.1"/>
</dbReference>
<dbReference type="RefSeq" id="XP_040935256.1">
    <property type="nucleotide sequence ID" value="XM_041079322.1"/>
</dbReference>
<dbReference type="InterPro" id="IPR013103">
    <property type="entry name" value="RVT_2"/>
</dbReference>
<evidence type="ECO:0000313" key="10">
    <source>
        <dbReference type="RefSeq" id="XP_040935257.1"/>
    </source>
</evidence>
<dbReference type="SUPFAM" id="SSF56672">
    <property type="entry name" value="DNA/RNA polymerases"/>
    <property type="match status" value="1"/>
</dbReference>
<accession>A0A1U8LHR5</accession>
<reference evidence="6 7" key="2">
    <citation type="submission" date="2025-05" db="UniProtKB">
        <authorList>
            <consortium name="RefSeq"/>
        </authorList>
    </citation>
    <scope>IDENTIFICATION</scope>
    <source>
        <tissue evidence="3 4">Leaf</tissue>
    </source>
</reference>
<evidence type="ECO:0000313" key="8">
    <source>
        <dbReference type="RefSeq" id="XP_040935255.1"/>
    </source>
</evidence>
<evidence type="ECO:0000313" key="2">
    <source>
        <dbReference type="Proteomes" id="UP000818029"/>
    </source>
</evidence>
<proteinExistence type="predicted"/>
<dbReference type="CDD" id="cd09272">
    <property type="entry name" value="RNase_HI_RT_Ty1"/>
    <property type="match status" value="1"/>
</dbReference>
<dbReference type="InterPro" id="IPR043502">
    <property type="entry name" value="DNA/RNA_pol_sf"/>
</dbReference>
<evidence type="ECO:0000313" key="13">
    <source>
        <dbReference type="RefSeq" id="XP_040935260.1"/>
    </source>
</evidence>
<keyword evidence="2" id="KW-1185">Reference proteome</keyword>
<dbReference type="GeneID" id="107927585"/>
<dbReference type="RefSeq" id="XP_040935260.1">
    <property type="nucleotide sequence ID" value="XM_041079326.1"/>
</dbReference>
<reference evidence="2" key="1">
    <citation type="journal article" date="2020" name="Nat. Genet.">
        <title>Genomic diversifications of five Gossypium allopolyploid species and their impact on cotton improvement.</title>
        <authorList>
            <person name="Chen Z.J."/>
            <person name="Sreedasyam A."/>
            <person name="Ando A."/>
            <person name="Song Q."/>
            <person name="De Santiago L.M."/>
            <person name="Hulse-Kemp A.M."/>
            <person name="Ding M."/>
            <person name="Ye W."/>
            <person name="Kirkbride R.C."/>
            <person name="Jenkins J."/>
            <person name="Plott C."/>
            <person name="Lovell J."/>
            <person name="Lin Y.M."/>
            <person name="Vaughn R."/>
            <person name="Liu B."/>
            <person name="Simpson S."/>
            <person name="Scheffler B.E."/>
            <person name="Wen L."/>
            <person name="Saski C.A."/>
            <person name="Grover C.E."/>
            <person name="Hu G."/>
            <person name="Conover J.L."/>
            <person name="Carlson J.W."/>
            <person name="Shu S."/>
            <person name="Boston L.B."/>
            <person name="Williams M."/>
            <person name="Peterson D.G."/>
            <person name="McGee K."/>
            <person name="Jones D.C."/>
            <person name="Wendel J.F."/>
            <person name="Stelly D.M."/>
            <person name="Grimwood J."/>
            <person name="Schmutz J."/>
        </authorList>
    </citation>
    <scope>NUCLEOTIDE SEQUENCE [LARGE SCALE GENOMIC DNA]</scope>
    <source>
        <strain evidence="2">cv. TM-1</strain>
    </source>
</reference>
<evidence type="ECO:0000313" key="3">
    <source>
        <dbReference type="RefSeq" id="XP_016714168.1"/>
    </source>
</evidence>
<evidence type="ECO:0000259" key="1">
    <source>
        <dbReference type="Pfam" id="PF07727"/>
    </source>
</evidence>
<dbReference type="PANTHER" id="PTHR11439:SF511">
    <property type="match status" value="1"/>
</dbReference>
<evidence type="ECO:0000313" key="11">
    <source>
        <dbReference type="RefSeq" id="XP_040935258.1"/>
    </source>
</evidence>
<gene>
    <name evidence="3 4 5 6 7 8 9 10 11 12 13" type="primary">LOC107927585</name>
</gene>
<dbReference type="RefSeq" id="XP_040935257.1">
    <property type="nucleotide sequence ID" value="XM_041079323.1"/>
</dbReference>
<evidence type="ECO:0000313" key="4">
    <source>
        <dbReference type="RefSeq" id="XP_016714171.1"/>
    </source>
</evidence>
<dbReference type="AlphaFoldDB" id="A0A1U8LHR5"/>
<evidence type="ECO:0000313" key="12">
    <source>
        <dbReference type="RefSeq" id="XP_040935259.1"/>
    </source>
</evidence>
<dbReference type="RefSeq" id="XP_016714171.1">
    <property type="nucleotide sequence ID" value="XM_016858682.1"/>
</dbReference>
<dbReference type="STRING" id="3635.A0A1U8LHR5"/>
<dbReference type="RefSeq" id="XP_040935253.1">
    <property type="nucleotide sequence ID" value="XM_041079319.1"/>
</dbReference>